<protein>
    <submittedName>
        <fullName evidence="2">Uncharacterized protein</fullName>
    </submittedName>
</protein>
<name>A0A1S8NBQ3_CLOSA</name>
<keyword evidence="1" id="KW-0812">Transmembrane</keyword>
<gene>
    <name evidence="2" type="ORF">CLOSAC_20020</name>
</gene>
<accession>A0A1S8NBQ3</accession>
<evidence type="ECO:0000313" key="3">
    <source>
        <dbReference type="Proteomes" id="UP000191154"/>
    </source>
</evidence>
<evidence type="ECO:0000256" key="1">
    <source>
        <dbReference type="SAM" id="Phobius"/>
    </source>
</evidence>
<dbReference type="STRING" id="169679.CSACC_16220"/>
<dbReference type="RefSeq" id="WP_077865286.1">
    <property type="nucleotide sequence ID" value="NZ_LZYZ01000003.1"/>
</dbReference>
<dbReference type="EMBL" id="LZYZ01000003">
    <property type="protein sequence ID" value="OOM13916.1"/>
    <property type="molecule type" value="Genomic_DNA"/>
</dbReference>
<dbReference type="Proteomes" id="UP000191154">
    <property type="component" value="Unassembled WGS sequence"/>
</dbReference>
<reference evidence="2 3" key="1">
    <citation type="submission" date="2016-05" db="EMBL/GenBank/DDBJ databases">
        <title>Microbial solvent formation.</title>
        <authorList>
            <person name="Poehlein A."/>
            <person name="Montoya Solano J.D."/>
            <person name="Flitsch S."/>
            <person name="Krabben P."/>
            <person name="Duerre P."/>
            <person name="Daniel R."/>
        </authorList>
    </citation>
    <scope>NUCLEOTIDE SEQUENCE [LARGE SCALE GENOMIC DNA]</scope>
    <source>
        <strain evidence="2 3">L1-8</strain>
    </source>
</reference>
<proteinExistence type="predicted"/>
<sequence>MDKNINKSIDKKHKHSKTYVISILAFLVFVTVSIGLISIHFKVKEIKTSNLESYYEETEFLNDIHKSSYVIYKDVLEQQQEKSLTFGEVYLKSNAKNNNKAADILNNSLKSWQEKFNNEFKSLNYLVLDKDGNIIKTNTDNNLKILTDINAKNDADIQKLKNIYNWYMVVNFNSYGDVAVTNVYGADEYQVRNRFSEFSMERFFRNEINDKSVTFNQIENVTFVYAIPKE</sequence>
<dbReference type="AlphaFoldDB" id="A0A1S8NBQ3"/>
<feature type="transmembrane region" description="Helical" evidence="1">
    <location>
        <begin position="20"/>
        <end position="41"/>
    </location>
</feature>
<comment type="caution">
    <text evidence="2">The sequence shown here is derived from an EMBL/GenBank/DDBJ whole genome shotgun (WGS) entry which is preliminary data.</text>
</comment>
<keyword evidence="1" id="KW-1133">Transmembrane helix</keyword>
<organism evidence="2 3">
    <name type="scientific">Clostridium saccharobutylicum</name>
    <dbReference type="NCBI Taxonomy" id="169679"/>
    <lineage>
        <taxon>Bacteria</taxon>
        <taxon>Bacillati</taxon>
        <taxon>Bacillota</taxon>
        <taxon>Clostridia</taxon>
        <taxon>Eubacteriales</taxon>
        <taxon>Clostridiaceae</taxon>
        <taxon>Clostridium</taxon>
    </lineage>
</organism>
<keyword evidence="1" id="KW-0472">Membrane</keyword>
<evidence type="ECO:0000313" key="2">
    <source>
        <dbReference type="EMBL" id="OOM13916.1"/>
    </source>
</evidence>